<feature type="domain" description="EamA" evidence="7">
    <location>
        <begin position="6"/>
        <end position="135"/>
    </location>
</feature>
<evidence type="ECO:0000256" key="1">
    <source>
        <dbReference type="ARBA" id="ARBA00004127"/>
    </source>
</evidence>
<comment type="subcellular location">
    <subcellularLocation>
        <location evidence="1">Endomembrane system</location>
        <topology evidence="1">Multi-pass membrane protein</topology>
    </subcellularLocation>
</comment>
<evidence type="ECO:0000256" key="6">
    <source>
        <dbReference type="SAM" id="Phobius"/>
    </source>
</evidence>
<feature type="transmembrane region" description="Helical" evidence="6">
    <location>
        <begin position="63"/>
        <end position="83"/>
    </location>
</feature>
<protein>
    <submittedName>
        <fullName evidence="8">EamA family transporter</fullName>
    </submittedName>
</protein>
<evidence type="ECO:0000256" key="4">
    <source>
        <dbReference type="ARBA" id="ARBA00022989"/>
    </source>
</evidence>
<dbReference type="InterPro" id="IPR000620">
    <property type="entry name" value="EamA_dom"/>
</dbReference>
<feature type="transmembrane region" description="Helical" evidence="6">
    <location>
        <begin position="144"/>
        <end position="167"/>
    </location>
</feature>
<dbReference type="Proteomes" id="UP001060325">
    <property type="component" value="Chromosome"/>
</dbReference>
<feature type="transmembrane region" description="Helical" evidence="6">
    <location>
        <begin position="36"/>
        <end position="54"/>
    </location>
</feature>
<keyword evidence="3 6" id="KW-0812">Transmembrane</keyword>
<keyword evidence="4 6" id="KW-1133">Transmembrane helix</keyword>
<dbReference type="RefSeq" id="WP_255177433.1">
    <property type="nucleotide sequence ID" value="NZ_CP101462.1"/>
</dbReference>
<dbReference type="SUPFAM" id="SSF103481">
    <property type="entry name" value="Multidrug resistance efflux transporter EmrE"/>
    <property type="match status" value="2"/>
</dbReference>
<dbReference type="PANTHER" id="PTHR32322">
    <property type="entry name" value="INNER MEMBRANE TRANSPORTER"/>
    <property type="match status" value="1"/>
</dbReference>
<accession>A0ABY5FMW6</accession>
<gene>
    <name evidence="8" type="ORF">NMQ00_15645</name>
</gene>
<comment type="similarity">
    <text evidence="2">Belongs to the EamA transporter family.</text>
</comment>
<keyword evidence="9" id="KW-1185">Reference proteome</keyword>
<name>A0ABY5FMW6_9BACL</name>
<evidence type="ECO:0000256" key="5">
    <source>
        <dbReference type="ARBA" id="ARBA00023136"/>
    </source>
</evidence>
<dbReference type="EMBL" id="CP101462">
    <property type="protein sequence ID" value="UTT42927.1"/>
    <property type="molecule type" value="Genomic_DNA"/>
</dbReference>
<evidence type="ECO:0000313" key="8">
    <source>
        <dbReference type="EMBL" id="UTT42927.1"/>
    </source>
</evidence>
<evidence type="ECO:0000313" key="9">
    <source>
        <dbReference type="Proteomes" id="UP001060325"/>
    </source>
</evidence>
<dbReference type="InterPro" id="IPR037185">
    <property type="entry name" value="EmrE-like"/>
</dbReference>
<evidence type="ECO:0000256" key="2">
    <source>
        <dbReference type="ARBA" id="ARBA00007362"/>
    </source>
</evidence>
<feature type="domain" description="EamA" evidence="7">
    <location>
        <begin position="148"/>
        <end position="281"/>
    </location>
</feature>
<proteinExistence type="inferred from homology"/>
<evidence type="ECO:0000256" key="3">
    <source>
        <dbReference type="ARBA" id="ARBA00022692"/>
    </source>
</evidence>
<dbReference type="Gene3D" id="1.10.3730.20">
    <property type="match status" value="2"/>
</dbReference>
<dbReference type="InterPro" id="IPR050638">
    <property type="entry name" value="AA-Vitamin_Transporters"/>
</dbReference>
<feature type="transmembrane region" description="Helical" evidence="6">
    <location>
        <begin position="89"/>
        <end position="111"/>
    </location>
</feature>
<sequence>MRHLSIGLVFLSAILWGLSGGLGSFLMSKGWDPLVVSFYRGTVGLICLLIWFVFRPVRLNKRLSLWAIVAGIGIVGNFVFYFVSISESSVAVAAALMYTAPIFVLLISFIFRLEKPSLFKFITIVFVMVGVVLLTEVYNVGSDQISVIGILSGLGAGLSYALFIFGFKYASKHGEPQGILVIAFLTFTLIMLIFTDLNEAVSVIYSPDLFWMVLLGIFGAGVSFFLYVVGLKKTSPTSASVVAMVEPVTASAFGFFILSETLNAVQLCGMAIILLTVTVLSVKKG</sequence>
<feature type="transmembrane region" description="Helical" evidence="6">
    <location>
        <begin position="179"/>
        <end position="197"/>
    </location>
</feature>
<organism evidence="8 9">
    <name type="scientific">Exiguobacterium aurantiacum</name>
    <dbReference type="NCBI Taxonomy" id="33987"/>
    <lineage>
        <taxon>Bacteria</taxon>
        <taxon>Bacillati</taxon>
        <taxon>Bacillota</taxon>
        <taxon>Bacilli</taxon>
        <taxon>Bacillales</taxon>
        <taxon>Bacillales Family XII. Incertae Sedis</taxon>
        <taxon>Exiguobacterium</taxon>
    </lineage>
</organism>
<keyword evidence="5 6" id="KW-0472">Membrane</keyword>
<reference evidence="8" key="1">
    <citation type="submission" date="2022-07" db="EMBL/GenBank/DDBJ databases">
        <title>Complete genome of CX2.</title>
        <authorList>
            <person name="Cao G."/>
        </authorList>
    </citation>
    <scope>NUCLEOTIDE SEQUENCE</scope>
    <source>
        <strain evidence="8">CX2</strain>
    </source>
</reference>
<feature type="transmembrane region" description="Helical" evidence="6">
    <location>
        <begin position="264"/>
        <end position="282"/>
    </location>
</feature>
<feature type="transmembrane region" description="Helical" evidence="6">
    <location>
        <begin position="241"/>
        <end position="258"/>
    </location>
</feature>
<feature type="transmembrane region" description="Helical" evidence="6">
    <location>
        <begin position="118"/>
        <end position="138"/>
    </location>
</feature>
<evidence type="ECO:0000259" key="7">
    <source>
        <dbReference type="Pfam" id="PF00892"/>
    </source>
</evidence>
<dbReference type="PANTHER" id="PTHR32322:SF2">
    <property type="entry name" value="EAMA DOMAIN-CONTAINING PROTEIN"/>
    <property type="match status" value="1"/>
</dbReference>
<feature type="transmembrane region" description="Helical" evidence="6">
    <location>
        <begin position="209"/>
        <end position="229"/>
    </location>
</feature>
<dbReference type="Pfam" id="PF00892">
    <property type="entry name" value="EamA"/>
    <property type="match status" value="2"/>
</dbReference>